<evidence type="ECO:0000313" key="2">
    <source>
        <dbReference type="Proteomes" id="UP000016929"/>
    </source>
</evidence>
<dbReference type="AlphaFoldDB" id="N1S7M3"/>
<reference evidence="2" key="1">
    <citation type="submission" date="2012-09" db="EMBL/GenBank/DDBJ databases">
        <title>Genome sequencing and comparative transcriptomics of race 1 and race 4 of banana pathogen: Fusarium oxysporum f. sp. cubense.</title>
        <authorList>
            <person name="Fang X."/>
            <person name="Huang J."/>
        </authorList>
    </citation>
    <scope>NUCLEOTIDE SEQUENCE [LARGE SCALE GENOMIC DNA]</scope>
    <source>
        <strain evidence="2">race 4</strain>
    </source>
</reference>
<organism evidence="1 2">
    <name type="scientific">Fusarium oxysporum f. sp. cubense (strain race 4)</name>
    <name type="common">Panama disease fungus</name>
    <dbReference type="NCBI Taxonomy" id="2502994"/>
    <lineage>
        <taxon>Eukaryota</taxon>
        <taxon>Fungi</taxon>
        <taxon>Dikarya</taxon>
        <taxon>Ascomycota</taxon>
        <taxon>Pezizomycotina</taxon>
        <taxon>Sordariomycetes</taxon>
        <taxon>Hypocreomycetidae</taxon>
        <taxon>Hypocreales</taxon>
        <taxon>Nectriaceae</taxon>
        <taxon>Fusarium</taxon>
        <taxon>Fusarium oxysporum species complex</taxon>
    </lineage>
</organism>
<dbReference type="OrthoDB" id="5030065at2759"/>
<dbReference type="EMBL" id="KB726312">
    <property type="protein sequence ID" value="EMT70590.1"/>
    <property type="molecule type" value="Genomic_DNA"/>
</dbReference>
<protein>
    <submittedName>
        <fullName evidence="1">Uncharacterized protein</fullName>
    </submittedName>
</protein>
<proteinExistence type="predicted"/>
<feature type="non-terminal residue" evidence="1">
    <location>
        <position position="1"/>
    </location>
</feature>
<sequence>RATGSRLLAISSAFDNWDKVRDLVVEEFTSINPLKNNQLRLMMTLLKWLIAIRPLIHEDLPSLSGDRLIQTWQEMNGRSHQRKPNPKRITCESGKLWNYYS</sequence>
<name>N1S7M3_FUSC4</name>
<keyword evidence="2" id="KW-1185">Reference proteome</keyword>
<dbReference type="HOGENOM" id="CLU_156685_0_0_1"/>
<dbReference type="Proteomes" id="UP000016929">
    <property type="component" value="Unassembled WGS sequence"/>
</dbReference>
<accession>N1S7M3</accession>
<reference evidence="2" key="2">
    <citation type="journal article" date="2014" name="PLoS ONE">
        <title>Genome and Transcriptome Analysis of the Fungal Pathogen Fusarium oxysporum f. sp. cubense Causing Banana Vascular Wilt Disease.</title>
        <authorList>
            <person name="Guo L."/>
            <person name="Han L."/>
            <person name="Yang L."/>
            <person name="Zeng H."/>
            <person name="Fan D."/>
            <person name="Zhu Y."/>
            <person name="Feng Y."/>
            <person name="Wang G."/>
            <person name="Peng C."/>
            <person name="Jiang X."/>
            <person name="Zhou D."/>
            <person name="Ni P."/>
            <person name="Liang C."/>
            <person name="Liu L."/>
            <person name="Wang J."/>
            <person name="Mao C."/>
            <person name="Fang X."/>
            <person name="Peng M."/>
            <person name="Huang J."/>
        </authorList>
    </citation>
    <scope>NUCLEOTIDE SEQUENCE [LARGE SCALE GENOMIC DNA]</scope>
    <source>
        <strain evidence="2">race 4</strain>
    </source>
</reference>
<evidence type="ECO:0000313" key="1">
    <source>
        <dbReference type="EMBL" id="EMT70590.1"/>
    </source>
</evidence>
<gene>
    <name evidence="1" type="ORF">FOC4_g10009055</name>
</gene>